<dbReference type="InterPro" id="IPR009057">
    <property type="entry name" value="Homeodomain-like_sf"/>
</dbReference>
<accession>A0A174ITS0</accession>
<evidence type="ECO:0000256" key="1">
    <source>
        <dbReference type="ARBA" id="ARBA00023015"/>
    </source>
</evidence>
<dbReference type="Proteomes" id="UP000095651">
    <property type="component" value="Unassembled WGS sequence"/>
</dbReference>
<dbReference type="AlphaFoldDB" id="A0A174ITS0"/>
<dbReference type="SUPFAM" id="SSF51215">
    <property type="entry name" value="Regulatory protein AraC"/>
    <property type="match status" value="1"/>
</dbReference>
<dbReference type="Pfam" id="PF12833">
    <property type="entry name" value="HTH_18"/>
    <property type="match status" value="1"/>
</dbReference>
<dbReference type="PROSITE" id="PS00041">
    <property type="entry name" value="HTH_ARAC_FAMILY_1"/>
    <property type="match status" value="1"/>
</dbReference>
<feature type="domain" description="HTH araC/xylS-type" evidence="4">
    <location>
        <begin position="180"/>
        <end position="278"/>
    </location>
</feature>
<dbReference type="PROSITE" id="PS01124">
    <property type="entry name" value="HTH_ARAC_FAMILY_2"/>
    <property type="match status" value="1"/>
</dbReference>
<evidence type="ECO:0000259" key="4">
    <source>
        <dbReference type="PROSITE" id="PS01124"/>
    </source>
</evidence>
<keyword evidence="1" id="KW-0805">Transcription regulation</keyword>
<dbReference type="EMBL" id="CYZE01000013">
    <property type="protein sequence ID" value="CUO89851.1"/>
    <property type="molecule type" value="Genomic_DNA"/>
</dbReference>
<dbReference type="InterPro" id="IPR037923">
    <property type="entry name" value="HTH-like"/>
</dbReference>
<keyword evidence="3" id="KW-0804">Transcription</keyword>
<sequence length="287" mass="33708">MRHLMLPCGQPLTFLSSGQLVKNKNFLHPKRCLDSFVLIYVLKGTLNIAQYGIQYELGPTQFILLHADTEHYGWQESYEYLHYYWVHFHIPVSPVYISQEQYPTDISQALPEKYIVPETGTLTHVKRVPVLFSQLLDISMRRYPASEYLLHYSLTGLLLELAGEFSSQLLDPKEDPLHIYKIQDWIRRNFQQSLTVGQIAEVFHYNPDYLSSNYRKLTGKTLTQYINSVRIESAKNLLTTTDFNLKEIAFYCGFSDEKYFFKVFRQYEDMTPSEFKGAFFKKKEVSQ</sequence>
<dbReference type="RefSeq" id="WP_055658294.1">
    <property type="nucleotide sequence ID" value="NZ_CABIXC010000013.1"/>
</dbReference>
<dbReference type="PANTHER" id="PTHR43280">
    <property type="entry name" value="ARAC-FAMILY TRANSCRIPTIONAL REGULATOR"/>
    <property type="match status" value="1"/>
</dbReference>
<dbReference type="GO" id="GO:0043565">
    <property type="term" value="F:sequence-specific DNA binding"/>
    <property type="evidence" value="ECO:0007669"/>
    <property type="project" value="InterPro"/>
</dbReference>
<dbReference type="InterPro" id="IPR018062">
    <property type="entry name" value="HTH_AraC-typ_CS"/>
</dbReference>
<dbReference type="PRINTS" id="PR00032">
    <property type="entry name" value="HTHARAC"/>
</dbReference>
<keyword evidence="2" id="KW-0238">DNA-binding</keyword>
<dbReference type="Pfam" id="PF02311">
    <property type="entry name" value="AraC_binding"/>
    <property type="match status" value="1"/>
</dbReference>
<dbReference type="InterPro" id="IPR003313">
    <property type="entry name" value="AraC-bd"/>
</dbReference>
<dbReference type="Gene3D" id="1.10.10.60">
    <property type="entry name" value="Homeodomain-like"/>
    <property type="match status" value="2"/>
</dbReference>
<proteinExistence type="predicted"/>
<organism evidence="5 6">
    <name type="scientific">Hungatella hathewayi</name>
    <dbReference type="NCBI Taxonomy" id="154046"/>
    <lineage>
        <taxon>Bacteria</taxon>
        <taxon>Bacillati</taxon>
        <taxon>Bacillota</taxon>
        <taxon>Clostridia</taxon>
        <taxon>Lachnospirales</taxon>
        <taxon>Lachnospiraceae</taxon>
        <taxon>Hungatella</taxon>
    </lineage>
</organism>
<gene>
    <name evidence="5" type="primary">btr_13</name>
    <name evidence="5" type="ORF">ERS852407_04341</name>
</gene>
<evidence type="ECO:0000256" key="3">
    <source>
        <dbReference type="ARBA" id="ARBA00023163"/>
    </source>
</evidence>
<evidence type="ECO:0000256" key="2">
    <source>
        <dbReference type="ARBA" id="ARBA00023125"/>
    </source>
</evidence>
<dbReference type="SUPFAM" id="SSF46689">
    <property type="entry name" value="Homeodomain-like"/>
    <property type="match status" value="2"/>
</dbReference>
<evidence type="ECO:0000313" key="6">
    <source>
        <dbReference type="Proteomes" id="UP000095651"/>
    </source>
</evidence>
<dbReference type="InterPro" id="IPR020449">
    <property type="entry name" value="Tscrpt_reg_AraC-type_HTH"/>
</dbReference>
<dbReference type="PANTHER" id="PTHR43280:SF2">
    <property type="entry name" value="HTH-TYPE TRANSCRIPTIONAL REGULATOR EXSA"/>
    <property type="match status" value="1"/>
</dbReference>
<dbReference type="SMART" id="SM00342">
    <property type="entry name" value="HTH_ARAC"/>
    <property type="match status" value="1"/>
</dbReference>
<protein>
    <submittedName>
        <fullName evidence="5">AraC family transcriptional regulator</fullName>
    </submittedName>
</protein>
<reference evidence="5 6" key="1">
    <citation type="submission" date="2015-09" db="EMBL/GenBank/DDBJ databases">
        <authorList>
            <consortium name="Pathogen Informatics"/>
        </authorList>
    </citation>
    <scope>NUCLEOTIDE SEQUENCE [LARGE SCALE GENOMIC DNA]</scope>
    <source>
        <strain evidence="5 6">2789STDY5608850</strain>
    </source>
</reference>
<name>A0A174ITS0_9FIRM</name>
<dbReference type="GO" id="GO:0003700">
    <property type="term" value="F:DNA-binding transcription factor activity"/>
    <property type="evidence" value="ECO:0007669"/>
    <property type="project" value="InterPro"/>
</dbReference>
<dbReference type="InterPro" id="IPR018060">
    <property type="entry name" value="HTH_AraC"/>
</dbReference>
<evidence type="ECO:0000313" key="5">
    <source>
        <dbReference type="EMBL" id="CUO89851.1"/>
    </source>
</evidence>